<keyword evidence="2" id="KW-1185">Reference proteome</keyword>
<reference evidence="1 2" key="1">
    <citation type="submission" date="2016-06" db="EMBL/GenBank/DDBJ databases">
        <title>Comparative genomics of the ectomycorrhizal sister species Rhizopogon vinicolor and Rhizopogon vesiculosus (Basidiomycota: Boletales) reveals a divergence of the mating type B locus.</title>
        <authorList>
            <consortium name="DOE Joint Genome Institute"/>
            <person name="Mujic A.B."/>
            <person name="Kuo A."/>
            <person name="Tritt A."/>
            <person name="Lipzen A."/>
            <person name="Chen C."/>
            <person name="Johnson J."/>
            <person name="Sharma A."/>
            <person name="Barry K."/>
            <person name="Grigoriev I.V."/>
            <person name="Spatafora J.W."/>
        </authorList>
    </citation>
    <scope>NUCLEOTIDE SEQUENCE [LARGE SCALE GENOMIC DNA]</scope>
    <source>
        <strain evidence="1 2">AM-OR11-026</strain>
    </source>
</reference>
<organism evidence="1 2">
    <name type="scientific">Rhizopogon vinicolor AM-OR11-026</name>
    <dbReference type="NCBI Taxonomy" id="1314800"/>
    <lineage>
        <taxon>Eukaryota</taxon>
        <taxon>Fungi</taxon>
        <taxon>Dikarya</taxon>
        <taxon>Basidiomycota</taxon>
        <taxon>Agaricomycotina</taxon>
        <taxon>Agaricomycetes</taxon>
        <taxon>Agaricomycetidae</taxon>
        <taxon>Boletales</taxon>
        <taxon>Suillineae</taxon>
        <taxon>Rhizopogonaceae</taxon>
        <taxon>Rhizopogon</taxon>
    </lineage>
</organism>
<proteinExistence type="predicted"/>
<dbReference type="InParanoid" id="A0A1B7MD24"/>
<gene>
    <name evidence="1" type="ORF">K503DRAFT_807190</name>
</gene>
<dbReference type="Proteomes" id="UP000092154">
    <property type="component" value="Unassembled WGS sequence"/>
</dbReference>
<dbReference type="EMBL" id="KV450386">
    <property type="protein sequence ID" value="OAX30495.1"/>
    <property type="molecule type" value="Genomic_DNA"/>
</dbReference>
<evidence type="ECO:0000313" key="1">
    <source>
        <dbReference type="EMBL" id="OAX30495.1"/>
    </source>
</evidence>
<protein>
    <submittedName>
        <fullName evidence="1">Uncharacterized protein</fullName>
    </submittedName>
</protein>
<dbReference type="AlphaFoldDB" id="A0A1B7MD24"/>
<name>A0A1B7MD24_9AGAM</name>
<accession>A0A1B7MD24</accession>
<sequence>MSLASQLTVRLSVNPKRPHEYRCGITRVGGKVHGAMGWIRLSGLRVLSKCASRRTPEVVSSIDSSPEIPGQAQVVTILIIRFTLENKLSGMAALVFLVVYGQR</sequence>
<evidence type="ECO:0000313" key="2">
    <source>
        <dbReference type="Proteomes" id="UP000092154"/>
    </source>
</evidence>